<feature type="non-terminal residue" evidence="1">
    <location>
        <position position="290"/>
    </location>
</feature>
<organism evidence="1 2">
    <name type="scientific">Eiseniibacteriota bacterium</name>
    <dbReference type="NCBI Taxonomy" id="2212470"/>
    <lineage>
        <taxon>Bacteria</taxon>
        <taxon>Candidatus Eiseniibacteriota</taxon>
    </lineage>
</organism>
<proteinExistence type="predicted"/>
<accession>A0A7Y2H414</accession>
<evidence type="ECO:0000313" key="1">
    <source>
        <dbReference type="EMBL" id="NNF08318.1"/>
    </source>
</evidence>
<comment type="caution">
    <text evidence="1">The sequence shown here is derived from an EMBL/GenBank/DDBJ whole genome shotgun (WGS) entry which is preliminary data.</text>
</comment>
<sequence>MNIFTASTSTNRPPGVVVLWAAISCLALLVLSPASLLAKETGFKSPSNKDDDYNQWTDPARAYASDTEFARENRNGDAQDWYDFHFQIPAGATIKGIQINVEGNNQGEANGVDIDLSWDGGTSYTSSGKGAIWPISMVDSIEIFGGPADGWGRTWSPSEFENGNFRIRLTRKGAVDSHDFHVNHIEANVSYDSDTYVTQSVQDSYLKEASPTTNFGLNAELLTKTKPTDDLRAVMQFDLSSIPGSESVTGATLQLWVTKEAPSSVSIHRITAPWTEMGVDWSNTAANYDP</sequence>
<dbReference type="EMBL" id="JABDJR010000653">
    <property type="protein sequence ID" value="NNF08318.1"/>
    <property type="molecule type" value="Genomic_DNA"/>
</dbReference>
<protein>
    <submittedName>
        <fullName evidence="1">DNRLRE domain-containing protein</fullName>
    </submittedName>
</protein>
<dbReference type="NCBIfam" id="NF033679">
    <property type="entry name" value="DNRLRE_dom"/>
    <property type="match status" value="1"/>
</dbReference>
<dbReference type="AlphaFoldDB" id="A0A7Y2H414"/>
<name>A0A7Y2H414_UNCEI</name>
<evidence type="ECO:0000313" key="2">
    <source>
        <dbReference type="Proteomes" id="UP000547674"/>
    </source>
</evidence>
<reference evidence="1 2" key="1">
    <citation type="submission" date="2020-03" db="EMBL/GenBank/DDBJ databases">
        <title>Metabolic flexibility allows generalist bacteria to become dominant in a frequently disturbed ecosystem.</title>
        <authorList>
            <person name="Chen Y.-J."/>
            <person name="Leung P.M."/>
            <person name="Bay S.K."/>
            <person name="Hugenholtz P."/>
            <person name="Kessler A.J."/>
            <person name="Shelley G."/>
            <person name="Waite D.W."/>
            <person name="Cook P.L."/>
            <person name="Greening C."/>
        </authorList>
    </citation>
    <scope>NUCLEOTIDE SEQUENCE [LARGE SCALE GENOMIC DNA]</scope>
    <source>
        <strain evidence="1">SS_bin_28</strain>
    </source>
</reference>
<gene>
    <name evidence="1" type="ORF">HKN21_16265</name>
</gene>
<dbReference type="Proteomes" id="UP000547674">
    <property type="component" value="Unassembled WGS sequence"/>
</dbReference>